<proteinExistence type="predicted"/>
<reference evidence="2" key="1">
    <citation type="submission" date="2016-10" db="EMBL/GenBank/DDBJ databases">
        <authorList>
            <person name="Varghese N."/>
            <person name="Submissions S."/>
        </authorList>
    </citation>
    <scope>NUCLEOTIDE SEQUENCE [LARGE SCALE GENOMIC DNA]</scope>
    <source>
        <strain evidence="2">DSM 22361</strain>
    </source>
</reference>
<accession>A0A1H6AX28</accession>
<dbReference type="EMBL" id="FNUT01000009">
    <property type="protein sequence ID" value="SEG52962.1"/>
    <property type="molecule type" value="Genomic_DNA"/>
</dbReference>
<dbReference type="AlphaFoldDB" id="A0A1H6AX28"/>
<organism evidence="1 2">
    <name type="scientific">Sphingobacterium lactis</name>
    <dbReference type="NCBI Taxonomy" id="797291"/>
    <lineage>
        <taxon>Bacteria</taxon>
        <taxon>Pseudomonadati</taxon>
        <taxon>Bacteroidota</taxon>
        <taxon>Sphingobacteriia</taxon>
        <taxon>Sphingobacteriales</taxon>
        <taxon>Sphingobacteriaceae</taxon>
        <taxon>Sphingobacterium</taxon>
    </lineage>
</organism>
<evidence type="ECO:0000313" key="1">
    <source>
        <dbReference type="EMBL" id="SEG52962.1"/>
    </source>
</evidence>
<name>A0A1H6AX28_9SPHI</name>
<protein>
    <submittedName>
        <fullName evidence="1">Uncharacterized protein</fullName>
    </submittedName>
</protein>
<keyword evidence="2" id="KW-1185">Reference proteome</keyword>
<dbReference type="OrthoDB" id="9795306at2"/>
<evidence type="ECO:0000313" key="2">
    <source>
        <dbReference type="Proteomes" id="UP000236731"/>
    </source>
</evidence>
<sequence>MNFKTFLTKVLSEKELNQVNFNLLCTDKELYAYLLENHVTHYLEGKFDKEKFHQFLHVRLREKFQVEPEDEAWEEIIRSGESLLKNDRPETIPYTLLSYRKVLDAYQVAMLLLNLSDDACSIILVSRKDAHRLRRIISSNWVFKSLDDLPSRTMFTVTCPDCSCKNVWELRYKDSTMKLAQSHCDNCGKIFWDKSGIAQVHMEVRDY</sequence>
<dbReference type="Proteomes" id="UP000236731">
    <property type="component" value="Unassembled WGS sequence"/>
</dbReference>
<gene>
    <name evidence="1" type="ORF">SAMN05421877_10921</name>
</gene>
<dbReference type="RefSeq" id="WP_103906950.1">
    <property type="nucleotide sequence ID" value="NZ_CP049246.1"/>
</dbReference>